<feature type="non-terminal residue" evidence="2">
    <location>
        <position position="83"/>
    </location>
</feature>
<evidence type="ECO:0000256" key="1">
    <source>
        <dbReference type="SAM" id="MobiDB-lite"/>
    </source>
</evidence>
<comment type="caution">
    <text evidence="2">The sequence shown here is derived from an EMBL/GenBank/DDBJ whole genome shotgun (WGS) entry which is preliminary data.</text>
</comment>
<reference evidence="2" key="1">
    <citation type="submission" date="2021-06" db="EMBL/GenBank/DDBJ databases">
        <authorList>
            <person name="Kallberg Y."/>
            <person name="Tangrot J."/>
            <person name="Rosling A."/>
        </authorList>
    </citation>
    <scope>NUCLEOTIDE SEQUENCE</scope>
    <source>
        <strain evidence="2">MA453B</strain>
    </source>
</reference>
<feature type="compositionally biased region" description="Polar residues" evidence="1">
    <location>
        <begin position="1"/>
        <end position="11"/>
    </location>
</feature>
<sequence length="83" mass="9424">MTNKAYDSSNKVSEKNQNKASKTRDIKQESWVNKTTQENNKNKASEGTKSSFELLSHNKEKANNLVVVSVKVADLFEDFENTK</sequence>
<feature type="compositionally biased region" description="Polar residues" evidence="1">
    <location>
        <begin position="30"/>
        <end position="39"/>
    </location>
</feature>
<dbReference type="EMBL" id="CAJVPY010014187">
    <property type="protein sequence ID" value="CAG8745076.1"/>
    <property type="molecule type" value="Genomic_DNA"/>
</dbReference>
<evidence type="ECO:0000313" key="2">
    <source>
        <dbReference type="EMBL" id="CAG8745076.1"/>
    </source>
</evidence>
<dbReference type="OrthoDB" id="2427879at2759"/>
<name>A0A9N9INS6_9GLOM</name>
<organism evidence="2 3">
    <name type="scientific">Dentiscutata erythropus</name>
    <dbReference type="NCBI Taxonomy" id="1348616"/>
    <lineage>
        <taxon>Eukaryota</taxon>
        <taxon>Fungi</taxon>
        <taxon>Fungi incertae sedis</taxon>
        <taxon>Mucoromycota</taxon>
        <taxon>Glomeromycotina</taxon>
        <taxon>Glomeromycetes</taxon>
        <taxon>Diversisporales</taxon>
        <taxon>Gigasporaceae</taxon>
        <taxon>Dentiscutata</taxon>
    </lineage>
</organism>
<proteinExistence type="predicted"/>
<evidence type="ECO:0000313" key="3">
    <source>
        <dbReference type="Proteomes" id="UP000789405"/>
    </source>
</evidence>
<feature type="compositionally biased region" description="Basic and acidic residues" evidence="1">
    <location>
        <begin position="12"/>
        <end position="28"/>
    </location>
</feature>
<gene>
    <name evidence="2" type="ORF">DERYTH_LOCUS16361</name>
</gene>
<feature type="region of interest" description="Disordered" evidence="1">
    <location>
        <begin position="1"/>
        <end position="49"/>
    </location>
</feature>
<dbReference type="AlphaFoldDB" id="A0A9N9INS6"/>
<accession>A0A9N9INS6</accession>
<keyword evidence="3" id="KW-1185">Reference proteome</keyword>
<dbReference type="Proteomes" id="UP000789405">
    <property type="component" value="Unassembled WGS sequence"/>
</dbReference>
<protein>
    <submittedName>
        <fullName evidence="2">13083_t:CDS:1</fullName>
    </submittedName>
</protein>